<evidence type="ECO:0000313" key="1">
    <source>
        <dbReference type="EMBL" id="MAA22697.1"/>
    </source>
</evidence>
<sequence length="105" mass="12278">MQYYRPVFQRGQIDTMYYDISNALSVVSQILLMHELTNIDYAASVVNLQHRYLLDRSFYLMVNVETFCLYQAACVVPQVSLIDPLLFLIYANDVCFVIRFSFVCL</sequence>
<dbReference type="AlphaFoldDB" id="A0A224YYN4"/>
<organism evidence="1">
    <name type="scientific">Rhipicephalus zambeziensis</name>
    <dbReference type="NCBI Taxonomy" id="60191"/>
    <lineage>
        <taxon>Eukaryota</taxon>
        <taxon>Metazoa</taxon>
        <taxon>Ecdysozoa</taxon>
        <taxon>Arthropoda</taxon>
        <taxon>Chelicerata</taxon>
        <taxon>Arachnida</taxon>
        <taxon>Acari</taxon>
        <taxon>Parasitiformes</taxon>
        <taxon>Ixodida</taxon>
        <taxon>Ixodoidea</taxon>
        <taxon>Ixodidae</taxon>
        <taxon>Rhipicephalinae</taxon>
        <taxon>Rhipicephalus</taxon>
        <taxon>Rhipicephalus</taxon>
    </lineage>
</organism>
<name>A0A224YYN4_9ACAR</name>
<protein>
    <submittedName>
        <fullName evidence="1">Rte ele1</fullName>
    </submittedName>
</protein>
<proteinExistence type="predicted"/>
<reference evidence="1" key="1">
    <citation type="journal article" date="2017" name="Parasit. Vectors">
        <title>Sialotranscriptomics of Rhipicephalus zambeziensis reveals intricate expression profiles of secretory proteins and suggests tight temporal transcriptional regulation during blood-feeding.</title>
        <authorList>
            <person name="de Castro M.H."/>
            <person name="de Klerk D."/>
            <person name="Pienaar R."/>
            <person name="Rees D.J.G."/>
            <person name="Mans B.J."/>
        </authorList>
    </citation>
    <scope>NUCLEOTIDE SEQUENCE</scope>
    <source>
        <tissue evidence="1">Salivary glands</tissue>
    </source>
</reference>
<accession>A0A224YYN4</accession>
<dbReference type="EMBL" id="GFPF01011551">
    <property type="protein sequence ID" value="MAA22697.1"/>
    <property type="molecule type" value="Transcribed_RNA"/>
</dbReference>